<feature type="compositionally biased region" description="Basic and acidic residues" evidence="7">
    <location>
        <begin position="636"/>
        <end position="653"/>
    </location>
</feature>
<evidence type="ECO:0000259" key="8">
    <source>
        <dbReference type="PROSITE" id="PS50960"/>
    </source>
</evidence>
<dbReference type="FunFam" id="1.10.10.60:FF:000019">
    <property type="entry name" value="Ligand-dependent corepressor isoform 1"/>
    <property type="match status" value="1"/>
</dbReference>
<dbReference type="GO" id="GO:0005634">
    <property type="term" value="C:nucleus"/>
    <property type="evidence" value="ECO:0007669"/>
    <property type="project" value="UniProtKB-SubCell"/>
</dbReference>
<dbReference type="PANTHER" id="PTHR21545:SF14">
    <property type="entry name" value="LIGAND-DEPENDENT COREPRESSOR"/>
    <property type="match status" value="1"/>
</dbReference>
<feature type="compositionally biased region" description="Basic and acidic residues" evidence="7">
    <location>
        <begin position="619"/>
        <end position="629"/>
    </location>
</feature>
<dbReference type="GO" id="GO:0006357">
    <property type="term" value="P:regulation of transcription by RNA polymerase II"/>
    <property type="evidence" value="ECO:0007669"/>
    <property type="project" value="TreeGrafter"/>
</dbReference>
<name>A0A4U5VBZ3_COLLU</name>
<comment type="subcellular location">
    <subcellularLocation>
        <location evidence="1 6">Nucleus</location>
    </subcellularLocation>
</comment>
<evidence type="ECO:0000256" key="3">
    <source>
        <dbReference type="ARBA" id="ARBA00023125"/>
    </source>
</evidence>
<feature type="region of interest" description="Disordered" evidence="7">
    <location>
        <begin position="260"/>
        <end position="305"/>
    </location>
</feature>
<evidence type="ECO:0000256" key="1">
    <source>
        <dbReference type="ARBA" id="ARBA00004123"/>
    </source>
</evidence>
<evidence type="ECO:0000256" key="7">
    <source>
        <dbReference type="SAM" id="MobiDB-lite"/>
    </source>
</evidence>
<gene>
    <name evidence="9" type="ORF">D9C73_019745</name>
</gene>
<protein>
    <submittedName>
        <fullName evidence="9">Ligand-dependent corepressor</fullName>
    </submittedName>
</protein>
<dbReference type="InterPro" id="IPR009057">
    <property type="entry name" value="Homeodomain-like_sf"/>
</dbReference>
<keyword evidence="2" id="KW-0805">Transcription regulation</keyword>
<dbReference type="EMBL" id="CM014094">
    <property type="protein sequence ID" value="TKS85597.1"/>
    <property type="molecule type" value="Genomic_DNA"/>
</dbReference>
<keyword evidence="10" id="KW-1185">Reference proteome</keyword>
<evidence type="ECO:0000256" key="6">
    <source>
        <dbReference type="PROSITE-ProRule" id="PRU00320"/>
    </source>
</evidence>
<evidence type="ECO:0000256" key="5">
    <source>
        <dbReference type="ARBA" id="ARBA00023242"/>
    </source>
</evidence>
<dbReference type="InterPro" id="IPR007889">
    <property type="entry name" value="HTH_Psq"/>
</dbReference>
<keyword evidence="3 6" id="KW-0238">DNA-binding</keyword>
<proteinExistence type="predicted"/>
<keyword evidence="5 6" id="KW-0539">Nucleus</keyword>
<dbReference type="SUPFAM" id="SSF46689">
    <property type="entry name" value="Homeodomain-like"/>
    <property type="match status" value="1"/>
</dbReference>
<keyword evidence="4" id="KW-0804">Transcription</keyword>
<feature type="compositionally biased region" description="Low complexity" evidence="7">
    <location>
        <begin position="263"/>
        <end position="279"/>
    </location>
</feature>
<dbReference type="GO" id="GO:0003677">
    <property type="term" value="F:DNA binding"/>
    <property type="evidence" value="ECO:0007669"/>
    <property type="project" value="UniProtKB-UniRule"/>
</dbReference>
<evidence type="ECO:0000313" key="10">
    <source>
        <dbReference type="Proteomes" id="UP000298787"/>
    </source>
</evidence>
<feature type="region of interest" description="Disordered" evidence="7">
    <location>
        <begin position="499"/>
        <end position="520"/>
    </location>
</feature>
<dbReference type="AlphaFoldDB" id="A0A4U5VBZ3"/>
<evidence type="ECO:0000313" key="9">
    <source>
        <dbReference type="EMBL" id="TKS85597.1"/>
    </source>
</evidence>
<dbReference type="PANTHER" id="PTHR21545">
    <property type="entry name" value="TRANSCRIPTION FACTOR MLR1/2"/>
    <property type="match status" value="1"/>
</dbReference>
<dbReference type="Gene3D" id="1.10.10.60">
    <property type="entry name" value="Homeodomain-like"/>
    <property type="match status" value="1"/>
</dbReference>
<dbReference type="Pfam" id="PF05225">
    <property type="entry name" value="HTH_psq"/>
    <property type="match status" value="1"/>
</dbReference>
<feature type="region of interest" description="Disordered" evidence="7">
    <location>
        <begin position="532"/>
        <end position="556"/>
    </location>
</feature>
<dbReference type="PROSITE" id="PS50960">
    <property type="entry name" value="HTH_PSQ"/>
    <property type="match status" value="1"/>
</dbReference>
<feature type="region of interest" description="Disordered" evidence="7">
    <location>
        <begin position="605"/>
        <end position="660"/>
    </location>
</feature>
<evidence type="ECO:0000256" key="4">
    <source>
        <dbReference type="ARBA" id="ARBA00023163"/>
    </source>
</evidence>
<dbReference type="Proteomes" id="UP000298787">
    <property type="component" value="Chromosome 17"/>
</dbReference>
<accession>A0A4U5VBZ3</accession>
<feature type="region of interest" description="Disordered" evidence="7">
    <location>
        <begin position="404"/>
        <end position="426"/>
    </location>
</feature>
<evidence type="ECO:0000256" key="2">
    <source>
        <dbReference type="ARBA" id="ARBA00023015"/>
    </source>
</evidence>
<reference evidence="9 10" key="1">
    <citation type="submission" date="2019-01" db="EMBL/GenBank/DDBJ databases">
        <title>Genome Assembly of Collichthys lucidus.</title>
        <authorList>
            <person name="Cai M."/>
            <person name="Xiao S."/>
        </authorList>
    </citation>
    <scope>NUCLEOTIDE SEQUENCE [LARGE SCALE GENOMIC DNA]</scope>
    <source>
        <strain evidence="9">JT15FE1705JMU</strain>
        <tissue evidence="9">Muscle</tissue>
    </source>
</reference>
<organism evidence="9 10">
    <name type="scientific">Collichthys lucidus</name>
    <name type="common">Big head croaker</name>
    <name type="synonym">Sciaena lucida</name>
    <dbReference type="NCBI Taxonomy" id="240159"/>
    <lineage>
        <taxon>Eukaryota</taxon>
        <taxon>Metazoa</taxon>
        <taxon>Chordata</taxon>
        <taxon>Craniata</taxon>
        <taxon>Vertebrata</taxon>
        <taxon>Euteleostomi</taxon>
        <taxon>Actinopterygii</taxon>
        <taxon>Neopterygii</taxon>
        <taxon>Teleostei</taxon>
        <taxon>Neoteleostei</taxon>
        <taxon>Acanthomorphata</taxon>
        <taxon>Eupercaria</taxon>
        <taxon>Sciaenidae</taxon>
        <taxon>Collichthys</taxon>
    </lineage>
</organism>
<feature type="domain" description="HTH psq-type" evidence="8">
    <location>
        <begin position="548"/>
        <end position="600"/>
    </location>
</feature>
<feature type="DNA-binding region" description="H-T-H motif" evidence="6">
    <location>
        <begin position="576"/>
        <end position="596"/>
    </location>
</feature>
<sequence>MASQCKRQQCTIERHGFRQELDSWRHKLIHCVATANVDTRYHRRQIDQTTENGHFVFVYLMRAIKLQRRDKGNCPIEQQRQLSVCLPIHVFSGPSAHRCKLCVRGFLLGFGEIWTETAQAVFENAGNVSYSCLRLACVESILEGLFGPELVEDLKLFKDLEPTTVSDWSFDENCLFCCLRRDKVKEHLIGLSSEGLEDTPKPLLVKDQTTISRLEKQAEEFLNAVLCRKDVPNFSDPHIPVVAREILQRMIRQFAAEYTSKTSSPQDSCSDSQPHSDQSLPTAPLLSGAPPSTSPATTVAGPAHNQNPVLSKLLMADQDAPLDLTIKKPLAVPSDQEKKKALCKLCLHPISFHPIRRSLRADGQVGLFMKSLQDGRRRENIGHSARYKPSSSLAYSLHIKEEADLESDPESPLSHNHSSRPTDLFRNGSASWNSKTHFGALLKLKTNSEASERLKDIPRLLEAAGLLTKSLAYERGNLQEACRENSLSLSQSASFDLKIPQTDPKKSSGVFSSSGSEKEYWPYDTDRQALGGNYPLDSESDLGNKQPRKKRGRYRQYNSDLLEEAIVVVMGGKMSVSKAQTIYGIPHSTLEYKVKERLGTLKHPPKKKLKLISQVEEQDVSRSPERKESQNSQHIVCEKRESASEETGNDFHDTSLSSNE</sequence>